<name>A0A1G5PHQ6_9PSED</name>
<dbReference type="EMBL" id="FMWB01000031">
    <property type="protein sequence ID" value="SCZ48741.1"/>
    <property type="molecule type" value="Genomic_DNA"/>
</dbReference>
<gene>
    <name evidence="1" type="ORF">SAMN05216279_13121</name>
</gene>
<accession>A0A1G5PHQ6</accession>
<sequence>MKKADYLQLPIVQGFVEWLGNNLENKTFAHNYLQRRTQTNWQCTSLYDAYCQYRWPQSGALAADFSTNVQILDRLRLALRNAIDLHSDDTLARSAAVDVMAWGGVRNGNVSWLMTNEKGLADTLIRVRNGLNAADTEQLQFLDASAPLRFNSGMSKVYSLLCDDLVIYDSRVAAALGLAVTRFCEQQGVLQTPAELSFPWAPAKTAIGARSSTLRDPARGSLHFPRLRSGRSYAEWNLKASWLLLAVLDSDAGRSSKFAQLGQLAKRLRALEAALFMIGYDLHGDLEAMHPQEALSDELAWNECFTKSRSKSFHYRLEKESILVQQGVRFRADELDATLTILRDEFGETPFPLANQADTVATGKARMGLGTAYFKATGKPAPHSSRLAAILEELGLFTRERRPGTNALHWRLNYQALGFDTLMCPIGMRTVLTRLQQVESEL</sequence>
<organism evidence="1 2">
    <name type="scientific">Pseudomonas oryzihabitans</name>
    <dbReference type="NCBI Taxonomy" id="47885"/>
    <lineage>
        <taxon>Bacteria</taxon>
        <taxon>Pseudomonadati</taxon>
        <taxon>Pseudomonadota</taxon>
        <taxon>Gammaproteobacteria</taxon>
        <taxon>Pseudomonadales</taxon>
        <taxon>Pseudomonadaceae</taxon>
        <taxon>Pseudomonas</taxon>
    </lineage>
</organism>
<comment type="caution">
    <text evidence="1">The sequence shown here is derived from an EMBL/GenBank/DDBJ whole genome shotgun (WGS) entry which is preliminary data.</text>
</comment>
<reference evidence="2" key="1">
    <citation type="submission" date="2016-10" db="EMBL/GenBank/DDBJ databases">
        <authorList>
            <person name="de Groot N.N."/>
        </authorList>
    </citation>
    <scope>NUCLEOTIDE SEQUENCE [LARGE SCALE GENOMIC DNA]</scope>
    <source>
        <strain evidence="2">DSM 15758</strain>
    </source>
</reference>
<evidence type="ECO:0000313" key="1">
    <source>
        <dbReference type="EMBL" id="SCZ48741.1"/>
    </source>
</evidence>
<dbReference type="RefSeq" id="WP_074585361.1">
    <property type="nucleotide sequence ID" value="NZ_FMWB01000031.1"/>
</dbReference>
<dbReference type="Proteomes" id="UP000183046">
    <property type="component" value="Unassembled WGS sequence"/>
</dbReference>
<dbReference type="AlphaFoldDB" id="A0A1G5PHQ6"/>
<protein>
    <submittedName>
        <fullName evidence="1">Uncharacterized protein</fullName>
    </submittedName>
</protein>
<evidence type="ECO:0000313" key="2">
    <source>
        <dbReference type="Proteomes" id="UP000183046"/>
    </source>
</evidence>
<proteinExistence type="predicted"/>
<dbReference type="OrthoDB" id="1779474at2"/>